<keyword evidence="1" id="KW-0732">Signal</keyword>
<dbReference type="EMBL" id="JADNYJ010000087">
    <property type="protein sequence ID" value="KAF8887984.1"/>
    <property type="molecule type" value="Genomic_DNA"/>
</dbReference>
<proteinExistence type="predicted"/>
<keyword evidence="3" id="KW-1185">Reference proteome</keyword>
<reference evidence="2" key="1">
    <citation type="submission" date="2020-11" db="EMBL/GenBank/DDBJ databases">
        <authorList>
            <consortium name="DOE Joint Genome Institute"/>
            <person name="Ahrendt S."/>
            <person name="Riley R."/>
            <person name="Andreopoulos W."/>
            <person name="LaButti K."/>
            <person name="Pangilinan J."/>
            <person name="Ruiz-duenas F.J."/>
            <person name="Barrasa J.M."/>
            <person name="Sanchez-Garcia M."/>
            <person name="Camarero S."/>
            <person name="Miyauchi S."/>
            <person name="Serrano A."/>
            <person name="Linde D."/>
            <person name="Babiker R."/>
            <person name="Drula E."/>
            <person name="Ayuso-Fernandez I."/>
            <person name="Pacheco R."/>
            <person name="Padilla G."/>
            <person name="Ferreira P."/>
            <person name="Barriuso J."/>
            <person name="Kellner H."/>
            <person name="Castanera R."/>
            <person name="Alfaro M."/>
            <person name="Ramirez L."/>
            <person name="Pisabarro A.G."/>
            <person name="Kuo A."/>
            <person name="Tritt A."/>
            <person name="Lipzen A."/>
            <person name="He G."/>
            <person name="Yan M."/>
            <person name="Ng V."/>
            <person name="Cullen D."/>
            <person name="Martin F."/>
            <person name="Rosso M.-N."/>
            <person name="Henrissat B."/>
            <person name="Hibbett D."/>
            <person name="Martinez A.T."/>
            <person name="Grigoriev I.V."/>
        </authorList>
    </citation>
    <scope>NUCLEOTIDE SEQUENCE</scope>
    <source>
        <strain evidence="2">AH 44721</strain>
    </source>
</reference>
<gene>
    <name evidence="2" type="ORF">CPB84DRAFT_1786599</name>
</gene>
<evidence type="ECO:0000256" key="1">
    <source>
        <dbReference type="SAM" id="SignalP"/>
    </source>
</evidence>
<feature type="chain" id="PRO_5040171461" evidence="1">
    <location>
        <begin position="23"/>
        <end position="106"/>
    </location>
</feature>
<dbReference type="Proteomes" id="UP000724874">
    <property type="component" value="Unassembled WGS sequence"/>
</dbReference>
<dbReference type="AlphaFoldDB" id="A0A9P5TKQ1"/>
<organism evidence="2 3">
    <name type="scientific">Gymnopilus junonius</name>
    <name type="common">Spectacular rustgill mushroom</name>
    <name type="synonym">Gymnopilus spectabilis subsp. junonius</name>
    <dbReference type="NCBI Taxonomy" id="109634"/>
    <lineage>
        <taxon>Eukaryota</taxon>
        <taxon>Fungi</taxon>
        <taxon>Dikarya</taxon>
        <taxon>Basidiomycota</taxon>
        <taxon>Agaricomycotina</taxon>
        <taxon>Agaricomycetes</taxon>
        <taxon>Agaricomycetidae</taxon>
        <taxon>Agaricales</taxon>
        <taxon>Agaricineae</taxon>
        <taxon>Hymenogastraceae</taxon>
        <taxon>Gymnopilus</taxon>
    </lineage>
</organism>
<comment type="caution">
    <text evidence="2">The sequence shown here is derived from an EMBL/GenBank/DDBJ whole genome shotgun (WGS) entry which is preliminary data.</text>
</comment>
<name>A0A9P5TKQ1_GYMJU</name>
<feature type="signal peptide" evidence="1">
    <location>
        <begin position="1"/>
        <end position="22"/>
    </location>
</feature>
<evidence type="ECO:0000313" key="3">
    <source>
        <dbReference type="Proteomes" id="UP000724874"/>
    </source>
</evidence>
<sequence>MKFSALFTSITLIVAFASSINAELSLPSVQHFTVQCDGSCHLFGGRHSVKISGSGTHCVTYFENSSCEFFEAQGGTDIVAAGACQNVNTGGPVGSFICAPTEFCLA</sequence>
<evidence type="ECO:0000313" key="2">
    <source>
        <dbReference type="EMBL" id="KAF8887984.1"/>
    </source>
</evidence>
<protein>
    <submittedName>
        <fullName evidence="2">Uncharacterized protein</fullName>
    </submittedName>
</protein>
<dbReference type="OrthoDB" id="5429515at2759"/>
<accession>A0A9P5TKQ1</accession>